<evidence type="ECO:0000313" key="4">
    <source>
        <dbReference type="EMBL" id="SDR77956.1"/>
    </source>
</evidence>
<feature type="transmembrane region" description="Helical" evidence="2">
    <location>
        <begin position="739"/>
        <end position="760"/>
    </location>
</feature>
<dbReference type="EMBL" id="LT629770">
    <property type="protein sequence ID" value="SDR77956.1"/>
    <property type="molecule type" value="Genomic_DNA"/>
</dbReference>
<organism evidence="4 5">
    <name type="scientific">Microbacterium paraoxydans</name>
    <dbReference type="NCBI Taxonomy" id="199592"/>
    <lineage>
        <taxon>Bacteria</taxon>
        <taxon>Bacillati</taxon>
        <taxon>Actinomycetota</taxon>
        <taxon>Actinomycetes</taxon>
        <taxon>Micrococcales</taxon>
        <taxon>Microbacteriaceae</taxon>
        <taxon>Microbacterium</taxon>
    </lineage>
</organism>
<keyword evidence="2" id="KW-0812">Transmembrane</keyword>
<dbReference type="InterPro" id="IPR055371">
    <property type="entry name" value="SpaA_PFL_dom_4"/>
</dbReference>
<keyword evidence="2" id="KW-1133">Transmembrane helix</keyword>
<evidence type="ECO:0000313" key="5">
    <source>
        <dbReference type="Proteomes" id="UP000182126"/>
    </source>
</evidence>
<feature type="domain" description="SpaA-like prealbumin fold" evidence="3">
    <location>
        <begin position="356"/>
        <end position="462"/>
    </location>
</feature>
<dbReference type="Proteomes" id="UP000182126">
    <property type="component" value="Chromosome I"/>
</dbReference>
<feature type="domain" description="SpaA-like prealbumin fold" evidence="3">
    <location>
        <begin position="248"/>
        <end position="349"/>
    </location>
</feature>
<name>A0A1H1LTV6_9MICO</name>
<reference evidence="4 5" key="1">
    <citation type="submission" date="2016-10" db="EMBL/GenBank/DDBJ databases">
        <authorList>
            <person name="de Groot N.N."/>
        </authorList>
    </citation>
    <scope>NUCLEOTIDE SEQUENCE [LARGE SCALE GENOMIC DNA]</scope>
    <source>
        <strain evidence="4 5">DSM 15019</strain>
    </source>
</reference>
<keyword evidence="2" id="KW-0472">Membrane</keyword>
<feature type="region of interest" description="Disordered" evidence="1">
    <location>
        <begin position="702"/>
        <end position="730"/>
    </location>
</feature>
<evidence type="ECO:0000256" key="1">
    <source>
        <dbReference type="SAM" id="MobiDB-lite"/>
    </source>
</evidence>
<gene>
    <name evidence="4" type="ORF">SAMN04489809_0283</name>
</gene>
<dbReference type="GeneID" id="36298749"/>
<evidence type="ECO:0000259" key="3">
    <source>
        <dbReference type="Pfam" id="PF24514"/>
    </source>
</evidence>
<evidence type="ECO:0000256" key="2">
    <source>
        <dbReference type="SAM" id="Phobius"/>
    </source>
</evidence>
<protein>
    <recommendedName>
        <fullName evidence="3">SpaA-like prealbumin fold domain-containing protein</fullName>
    </recommendedName>
</protein>
<proteinExistence type="predicted"/>
<dbReference type="RefSeq" id="WP_060921997.1">
    <property type="nucleotide sequence ID" value="NZ_LT629770.1"/>
</dbReference>
<accession>A0A1H1LTV6</accession>
<dbReference type="AlphaFoldDB" id="A0A1H1LTV6"/>
<sequence length="768" mass="79131">MGFDARERLLAAGLGLVLATGTLLAPIGATAVVLPPAKDLPLLVTYVARVCDQYTDVMANKARNNLMESLRDLGADTTYPANGIITVADEEAGSPNCSPLTDWRLTMGRSHQGKSAATLNLSTVTQPFASTIVTKPSVPELDAQGADTGRIIEGAVTVELDSTQAQIVRSGQTLWVQGGTPSEPLNGRQETHGYAALRCAQDAVNGDNVEFLSFPKNQTHVFCYYYAVSPPPESGTIVVRKQLAPSSLGQGTFRFDGNLSYADTNRDGVNDFTLSPSASSPASQTFIRGAVGTGEPAWEVTEAPTDGWQPTGPPVCSSAGGTPVTITEMTAQIRLLAGDTVTCTFTNERVRTGPGTLSKLTVGAGGTFPFAIDVPAPGADRQTTVTTAGDGDQALVAESLGSTPGTYTVTETLPAPTGAGSWEAQGAQCNGTEVPLTADGQQRTGTVEIGEGETFDCVVTNRYTPGGSITIRKATTPVAGSAGFVVTPREGARITPGTSAVYQAVATTTTVGEFVEAEWEGPAADALTVEPSAHYGIVELLPAPSAEGSWSLASADCGANAATVDTESASVDVILTPENPDAICDFTNEFQPAGHLLVVKNGSDDVALRAGDARLEVQCTPDTSYSFALPVGAGTADAGNATVLEAHECRVIETETGAAPDTTVATTASITIDGGAPVALEPFDAPFPVRPGVDTVVTIDNRYTADPAPPPTPSPSPSISPTGGSGAEDLARTGVDRGFLAIIVALGAATVALGLVLLLYRRRTSTRR</sequence>
<dbReference type="Pfam" id="PF24514">
    <property type="entry name" value="SpaA_4"/>
    <property type="match status" value="2"/>
</dbReference>
<feature type="compositionally biased region" description="Pro residues" evidence="1">
    <location>
        <begin position="707"/>
        <end position="718"/>
    </location>
</feature>